<dbReference type="InterPro" id="IPR012577">
    <property type="entry name" value="NIPSNAP"/>
</dbReference>
<proteinExistence type="predicted"/>
<keyword evidence="1" id="KW-0732">Signal</keyword>
<feature type="signal peptide" evidence="1">
    <location>
        <begin position="1"/>
        <end position="26"/>
    </location>
</feature>
<evidence type="ECO:0000256" key="1">
    <source>
        <dbReference type="SAM" id="SignalP"/>
    </source>
</evidence>
<feature type="domain" description="NIPSNAP" evidence="2">
    <location>
        <begin position="156"/>
        <end position="259"/>
    </location>
</feature>
<comment type="caution">
    <text evidence="3">The sequence shown here is derived from an EMBL/GenBank/DDBJ whole genome shotgun (WGS) entry which is preliminary data.</text>
</comment>
<dbReference type="SUPFAM" id="SSF54909">
    <property type="entry name" value="Dimeric alpha+beta barrel"/>
    <property type="match status" value="2"/>
</dbReference>
<name>A0A4V1ZCD9_9SPHI</name>
<dbReference type="RefSeq" id="WP_129875048.1">
    <property type="nucleotide sequence ID" value="NZ_SEWG01000001.1"/>
</dbReference>
<evidence type="ECO:0000259" key="2">
    <source>
        <dbReference type="Pfam" id="PF07978"/>
    </source>
</evidence>
<dbReference type="InterPro" id="IPR011008">
    <property type="entry name" value="Dimeric_a/b-barrel"/>
</dbReference>
<organism evidence="3 4">
    <name type="scientific">Mucilaginibacter terrigena</name>
    <dbReference type="NCBI Taxonomy" id="2492395"/>
    <lineage>
        <taxon>Bacteria</taxon>
        <taxon>Pseudomonadati</taxon>
        <taxon>Bacteroidota</taxon>
        <taxon>Sphingobacteriia</taxon>
        <taxon>Sphingobacteriales</taxon>
        <taxon>Sphingobacteriaceae</taxon>
        <taxon>Mucilaginibacter</taxon>
    </lineage>
</organism>
<evidence type="ECO:0000313" key="4">
    <source>
        <dbReference type="Proteomes" id="UP000293331"/>
    </source>
</evidence>
<dbReference type="Proteomes" id="UP000293331">
    <property type="component" value="Unassembled WGS sequence"/>
</dbReference>
<dbReference type="OrthoDB" id="192769at2"/>
<evidence type="ECO:0000313" key="3">
    <source>
        <dbReference type="EMBL" id="RYU92320.1"/>
    </source>
</evidence>
<dbReference type="AlphaFoldDB" id="A0A4V1ZCD9"/>
<keyword evidence="4" id="KW-1185">Reference proteome</keyword>
<sequence length="260" mass="29525">MQRRKFLQSSLAVTAGIAVANTPAIAGAQYSIQKEIYELREYEMNFGIDQAQLENYFKMALIPALNKYGVKTVGVFKEWNPTDPAKFYLLTPYSSLDNYLSVNTKVKADADYIKNSVAYNSIPADKAIYSRFASTLMLAFDGFPAMVVPANEARMFELRTYEGYSEDAVRRKIKMFHDGEFPIFNRAKLNPVFCGEVIAGDKQPRLTYMITCPNMDERKKGWAAFVTDPEWKKLVANPEYANTISKIRNTFLVPTAYSQV</sequence>
<reference evidence="3 4" key="1">
    <citation type="submission" date="2019-02" db="EMBL/GenBank/DDBJ databases">
        <title>Bacterial novel species Mucilaginibacter sp. 17JY9-4 isolated from soil.</title>
        <authorList>
            <person name="Jung H.-Y."/>
        </authorList>
    </citation>
    <scope>NUCLEOTIDE SEQUENCE [LARGE SCALE GENOMIC DNA]</scope>
    <source>
        <strain evidence="3 4">17JY9-4</strain>
    </source>
</reference>
<dbReference type="EMBL" id="SEWG01000001">
    <property type="protein sequence ID" value="RYU92320.1"/>
    <property type="molecule type" value="Genomic_DNA"/>
</dbReference>
<protein>
    <submittedName>
        <fullName evidence="3">NIPSNAP family containing protein</fullName>
    </submittedName>
</protein>
<feature type="chain" id="PRO_5020694795" evidence="1">
    <location>
        <begin position="27"/>
        <end position="260"/>
    </location>
</feature>
<dbReference type="Gene3D" id="3.30.70.100">
    <property type="match status" value="2"/>
</dbReference>
<gene>
    <name evidence="3" type="ORF">EWM62_02470</name>
</gene>
<dbReference type="Pfam" id="PF07978">
    <property type="entry name" value="NIPSNAP"/>
    <property type="match status" value="1"/>
</dbReference>
<accession>A0A4V1ZCD9</accession>